<dbReference type="InterPro" id="IPR004197">
    <property type="entry name" value="Cellulase_Ig-like"/>
</dbReference>
<protein>
    <submittedName>
        <fullName evidence="6">Glycoside hydrolase</fullName>
    </submittedName>
</protein>
<dbReference type="SUPFAM" id="SSF48208">
    <property type="entry name" value="Six-hairpin glycosidases"/>
    <property type="match status" value="1"/>
</dbReference>
<evidence type="ECO:0000313" key="6">
    <source>
        <dbReference type="EMBL" id="AHW58962.1"/>
    </source>
</evidence>
<evidence type="ECO:0000259" key="5">
    <source>
        <dbReference type="Pfam" id="PF00759"/>
    </source>
</evidence>
<dbReference type="InterPro" id="IPR014756">
    <property type="entry name" value="Ig_E-set"/>
</dbReference>
<organism evidence="6 7">
    <name type="scientific">Draconibacterium orientale</name>
    <dbReference type="NCBI Taxonomy" id="1168034"/>
    <lineage>
        <taxon>Bacteria</taxon>
        <taxon>Pseudomonadati</taxon>
        <taxon>Bacteroidota</taxon>
        <taxon>Bacteroidia</taxon>
        <taxon>Marinilabiliales</taxon>
        <taxon>Prolixibacteraceae</taxon>
        <taxon>Draconibacterium</taxon>
    </lineage>
</organism>
<reference evidence="6 7" key="1">
    <citation type="submission" date="2014-03" db="EMBL/GenBank/DDBJ databases">
        <title>Complete genome sequence of a deeply braunched marine Bacteroidia bacterium Draconibacterium orientale type strain FH5T.</title>
        <authorList>
            <person name="Li X."/>
            <person name="Wang X."/>
            <person name="Xie Z."/>
            <person name="Du Z."/>
            <person name="Chen G."/>
        </authorList>
    </citation>
    <scope>NUCLEOTIDE SEQUENCE [LARGE SCALE GENOMIC DNA]</scope>
    <source>
        <strain evidence="6 7">FH5</strain>
    </source>
</reference>
<feature type="domain" description="Glycoside hydrolase family 9" evidence="5">
    <location>
        <begin position="422"/>
        <end position="770"/>
    </location>
</feature>
<evidence type="ECO:0000313" key="7">
    <source>
        <dbReference type="Proteomes" id="UP000023772"/>
    </source>
</evidence>
<dbReference type="Pfam" id="PF00759">
    <property type="entry name" value="Glyco_hydro_9"/>
    <property type="match status" value="1"/>
</dbReference>
<proteinExistence type="inferred from homology"/>
<keyword evidence="6" id="KW-0378">Hydrolase</keyword>
<evidence type="ECO:0000256" key="1">
    <source>
        <dbReference type="ARBA" id="ARBA00007072"/>
    </source>
</evidence>
<dbReference type="InterPro" id="IPR001701">
    <property type="entry name" value="Glyco_hydro_9"/>
</dbReference>
<sequence length="839" mass="94295">MNMNKLFFILYLFSLLCVNNLRAQEFKLTSSGYFQNNGVDVMAFDDIYPEGHQGGVSLIMHGNRVATNGDIRLEPTPGQWQPVPKQRDRKLDPTTNTITASLSYPDSSRHVTGFNPIIYPDLVFNYKVNVVGKGGSVIVTVDLDRPIPQEYIGKVGFNMELFPGTLFGKPWIMDDMTGIFPQQPNGPTRYEPSNHKHQGNFNPDGEASVEQLAGNGYSPIIADDIVSEPYAVGHNFVVRPDDPYNKFTIESKGTELKLYDGRMNHNNGWFVVRSEISAGKTKEVVKWVITPNVVNDWHYKPVVQTSQIGYQTNQQKVAIIELDKREIKRETPTLVQITDSGEKEILKVAGEEWGQFLRYNYLKFDFSKIKKAGLYQVRYGNSVSSVFRIADDIYDRGVWQPVLEYFLPVQMCHMRVNEKYRVWHDECHLDDARMAPVNFNHIDGYAQGPSTLTDYSPGDVVPGLNIGGWHDAGDFDLRVESQAGESYILALAYEAFNVNYDVTSIDQNKHLTEIHQPDGKNDLLQQVENGVLTVVGGYRSLGRLYRGIICNGLRQYVMLGDASAMTDNKIGNVDDRWVFTEDNPRRELTTAAQMAAASRVLKGFNDTLSAQALDCARALFDVTEINGRSKSAKVHAAAELYLTTSDDKYKNYLLSETEFITQAISSVGWYIGRAEKKINDADFTKAVREAMITLRDQIEEQGTETPYGIPYRPHIWGAGWNIQAFGFNQYFLHTSYPDIFKSEYIYNALNFILGCHPGSNTSSFASGVGACSATVGYGLNRADWSYIPGGVVSGTALIRPDFPELLEFPYLWQQVEYVLGGGSSHYMFLVLAAQQLLDE</sequence>
<evidence type="ECO:0000256" key="3">
    <source>
        <dbReference type="ARBA" id="ARBA00023326"/>
    </source>
</evidence>
<keyword evidence="7" id="KW-1185">Reference proteome</keyword>
<keyword evidence="3" id="KW-0624">Polysaccharide degradation</keyword>
<keyword evidence="4" id="KW-0732">Signal</keyword>
<dbReference type="Gene3D" id="1.50.10.10">
    <property type="match status" value="1"/>
</dbReference>
<gene>
    <name evidence="6" type="ORF">FH5T_03385</name>
</gene>
<dbReference type="CDD" id="cd02850">
    <property type="entry name" value="E_set_Cellulase_N"/>
    <property type="match status" value="1"/>
</dbReference>
<dbReference type="Gene3D" id="2.60.40.10">
    <property type="entry name" value="Immunoglobulins"/>
    <property type="match status" value="1"/>
</dbReference>
<dbReference type="InterPro" id="IPR013783">
    <property type="entry name" value="Ig-like_fold"/>
</dbReference>
<dbReference type="SUPFAM" id="SSF81296">
    <property type="entry name" value="E set domains"/>
    <property type="match status" value="1"/>
</dbReference>
<name>A0ABN4CVD3_9BACT</name>
<dbReference type="InterPro" id="IPR008928">
    <property type="entry name" value="6-hairpin_glycosidase_sf"/>
</dbReference>
<evidence type="ECO:0000256" key="4">
    <source>
        <dbReference type="SAM" id="SignalP"/>
    </source>
</evidence>
<dbReference type="Proteomes" id="UP000023772">
    <property type="component" value="Chromosome"/>
</dbReference>
<comment type="similarity">
    <text evidence="1">Belongs to the glycosyl hydrolase 9 (cellulase E) family.</text>
</comment>
<feature type="chain" id="PRO_5047005492" evidence="4">
    <location>
        <begin position="24"/>
        <end position="839"/>
    </location>
</feature>
<accession>A0ABN4CVD3</accession>
<dbReference type="EMBL" id="CP007451">
    <property type="protein sequence ID" value="AHW58962.1"/>
    <property type="molecule type" value="Genomic_DNA"/>
</dbReference>
<keyword evidence="2" id="KW-0119">Carbohydrate metabolism</keyword>
<feature type="signal peptide" evidence="4">
    <location>
        <begin position="1"/>
        <end position="23"/>
    </location>
</feature>
<dbReference type="GO" id="GO:0016787">
    <property type="term" value="F:hydrolase activity"/>
    <property type="evidence" value="ECO:0007669"/>
    <property type="project" value="UniProtKB-KW"/>
</dbReference>
<evidence type="ECO:0000256" key="2">
    <source>
        <dbReference type="ARBA" id="ARBA00023277"/>
    </source>
</evidence>
<dbReference type="InterPro" id="IPR012341">
    <property type="entry name" value="6hp_glycosidase-like_sf"/>
</dbReference>